<accession>A0A378V2M1</accession>
<dbReference type="AlphaFoldDB" id="A0A378V2M1"/>
<feature type="region of interest" description="Disordered" evidence="1">
    <location>
        <begin position="44"/>
        <end position="66"/>
    </location>
</feature>
<feature type="region of interest" description="Disordered" evidence="1">
    <location>
        <begin position="1"/>
        <end position="24"/>
    </location>
</feature>
<evidence type="ECO:0000256" key="1">
    <source>
        <dbReference type="SAM" id="MobiDB-lite"/>
    </source>
</evidence>
<dbReference type="Proteomes" id="UP000255389">
    <property type="component" value="Unassembled WGS sequence"/>
</dbReference>
<gene>
    <name evidence="2" type="ORF">NCTC1542_05505</name>
</gene>
<proteinExistence type="predicted"/>
<protein>
    <submittedName>
        <fullName evidence="2">Uncharacterized protein</fullName>
    </submittedName>
</protein>
<dbReference type="EMBL" id="UGQY01000004">
    <property type="protein sequence ID" value="SUA04011.1"/>
    <property type="molecule type" value="Genomic_DNA"/>
</dbReference>
<sequence length="66" mass="7624">MSRGSGMRITPRPPKSRPPALSEAERAAMKKNYYRQLESWLSEPADTGWPELPKALMRPTKKKKKR</sequence>
<organism evidence="2 3">
    <name type="scientific">Mycolicibacterium fortuitum</name>
    <name type="common">Mycobacterium fortuitum</name>
    <dbReference type="NCBI Taxonomy" id="1766"/>
    <lineage>
        <taxon>Bacteria</taxon>
        <taxon>Bacillati</taxon>
        <taxon>Actinomycetota</taxon>
        <taxon>Actinomycetes</taxon>
        <taxon>Mycobacteriales</taxon>
        <taxon>Mycobacteriaceae</taxon>
        <taxon>Mycolicibacterium</taxon>
    </lineage>
</organism>
<name>A0A378V2M1_MYCFO</name>
<evidence type="ECO:0000313" key="3">
    <source>
        <dbReference type="Proteomes" id="UP000255389"/>
    </source>
</evidence>
<evidence type="ECO:0000313" key="2">
    <source>
        <dbReference type="EMBL" id="SUA04011.1"/>
    </source>
</evidence>
<reference evidence="2 3" key="1">
    <citation type="submission" date="2018-06" db="EMBL/GenBank/DDBJ databases">
        <authorList>
            <consortium name="Pathogen Informatics"/>
            <person name="Doyle S."/>
        </authorList>
    </citation>
    <scope>NUCLEOTIDE SEQUENCE [LARGE SCALE GENOMIC DNA]</scope>
    <source>
        <strain evidence="2 3">NCTC1542</strain>
    </source>
</reference>